<organism evidence="9 10">
    <name type="scientific">Promicromonospora soli</name>
    <dbReference type="NCBI Taxonomy" id="2035533"/>
    <lineage>
        <taxon>Bacteria</taxon>
        <taxon>Bacillati</taxon>
        <taxon>Actinomycetota</taxon>
        <taxon>Actinomycetes</taxon>
        <taxon>Micrococcales</taxon>
        <taxon>Promicromonosporaceae</taxon>
        <taxon>Promicromonospora</taxon>
    </lineage>
</organism>
<feature type="domain" description="ABC transmembrane type-1" evidence="8">
    <location>
        <begin position="95"/>
        <end position="310"/>
    </location>
</feature>
<dbReference type="InterPro" id="IPR035906">
    <property type="entry name" value="MetI-like_sf"/>
</dbReference>
<evidence type="ECO:0000256" key="5">
    <source>
        <dbReference type="ARBA" id="ARBA00022989"/>
    </source>
</evidence>
<comment type="subcellular location">
    <subcellularLocation>
        <location evidence="1 7">Cell membrane</location>
        <topology evidence="1 7">Multi-pass membrane protein</topology>
    </subcellularLocation>
</comment>
<keyword evidence="6 7" id="KW-0472">Membrane</keyword>
<feature type="transmembrane region" description="Helical" evidence="7">
    <location>
        <begin position="99"/>
        <end position="121"/>
    </location>
</feature>
<dbReference type="GO" id="GO:0005886">
    <property type="term" value="C:plasma membrane"/>
    <property type="evidence" value="ECO:0007669"/>
    <property type="project" value="UniProtKB-SubCell"/>
</dbReference>
<keyword evidence="3" id="KW-1003">Cell membrane</keyword>
<dbReference type="AlphaFoldDB" id="A0A919FZZ8"/>
<reference evidence="9" key="2">
    <citation type="submission" date="2020-09" db="EMBL/GenBank/DDBJ databases">
        <authorList>
            <person name="Sun Q."/>
            <person name="Zhou Y."/>
        </authorList>
    </citation>
    <scope>NUCLEOTIDE SEQUENCE</scope>
    <source>
        <strain evidence="9">CGMCC 4.7398</strain>
    </source>
</reference>
<comment type="similarity">
    <text evidence="7">Belongs to the binding-protein-dependent transport system permease family.</text>
</comment>
<dbReference type="GO" id="GO:0055085">
    <property type="term" value="P:transmembrane transport"/>
    <property type="evidence" value="ECO:0007669"/>
    <property type="project" value="InterPro"/>
</dbReference>
<evidence type="ECO:0000256" key="4">
    <source>
        <dbReference type="ARBA" id="ARBA00022692"/>
    </source>
</evidence>
<dbReference type="PANTHER" id="PTHR43005">
    <property type="entry name" value="BLR7065 PROTEIN"/>
    <property type="match status" value="1"/>
</dbReference>
<dbReference type="SUPFAM" id="SSF161098">
    <property type="entry name" value="MetI-like"/>
    <property type="match status" value="1"/>
</dbReference>
<dbReference type="CDD" id="cd06261">
    <property type="entry name" value="TM_PBP2"/>
    <property type="match status" value="1"/>
</dbReference>
<gene>
    <name evidence="9" type="ORF">GCM10017772_30510</name>
</gene>
<proteinExistence type="inferred from homology"/>
<dbReference type="RefSeq" id="WP_189670107.1">
    <property type="nucleotide sequence ID" value="NZ_BNAS01000004.1"/>
</dbReference>
<dbReference type="EMBL" id="BNAS01000004">
    <property type="protein sequence ID" value="GHH75074.1"/>
    <property type="molecule type" value="Genomic_DNA"/>
</dbReference>
<protein>
    <submittedName>
        <fullName evidence="9">ABC transporter permease</fullName>
    </submittedName>
</protein>
<feature type="transmembrane region" description="Helical" evidence="7">
    <location>
        <begin position="133"/>
        <end position="153"/>
    </location>
</feature>
<dbReference type="PANTHER" id="PTHR43005:SF1">
    <property type="entry name" value="SPERMIDINE_PUTRESCINE TRANSPORT SYSTEM PERMEASE PROTEIN"/>
    <property type="match status" value="1"/>
</dbReference>
<feature type="transmembrane region" description="Helical" evidence="7">
    <location>
        <begin position="292"/>
        <end position="313"/>
    </location>
</feature>
<evidence type="ECO:0000259" key="8">
    <source>
        <dbReference type="PROSITE" id="PS50928"/>
    </source>
</evidence>
<name>A0A919FZZ8_9MICO</name>
<feature type="transmembrane region" description="Helical" evidence="7">
    <location>
        <begin position="181"/>
        <end position="202"/>
    </location>
</feature>
<dbReference type="InterPro" id="IPR000515">
    <property type="entry name" value="MetI-like"/>
</dbReference>
<evidence type="ECO:0000256" key="6">
    <source>
        <dbReference type="ARBA" id="ARBA00023136"/>
    </source>
</evidence>
<dbReference type="Gene3D" id="1.10.3720.10">
    <property type="entry name" value="MetI-like"/>
    <property type="match status" value="1"/>
</dbReference>
<evidence type="ECO:0000313" key="10">
    <source>
        <dbReference type="Proteomes" id="UP000627369"/>
    </source>
</evidence>
<evidence type="ECO:0000313" key="9">
    <source>
        <dbReference type="EMBL" id="GHH75074.1"/>
    </source>
</evidence>
<evidence type="ECO:0000256" key="7">
    <source>
        <dbReference type="RuleBase" id="RU363032"/>
    </source>
</evidence>
<reference evidence="9" key="1">
    <citation type="journal article" date="2014" name="Int. J. Syst. Evol. Microbiol.">
        <title>Complete genome sequence of Corynebacterium casei LMG S-19264T (=DSM 44701T), isolated from a smear-ripened cheese.</title>
        <authorList>
            <consortium name="US DOE Joint Genome Institute (JGI-PGF)"/>
            <person name="Walter F."/>
            <person name="Albersmeier A."/>
            <person name="Kalinowski J."/>
            <person name="Ruckert C."/>
        </authorList>
    </citation>
    <scope>NUCLEOTIDE SEQUENCE</scope>
    <source>
        <strain evidence="9">CGMCC 4.7398</strain>
    </source>
</reference>
<dbReference type="PROSITE" id="PS50928">
    <property type="entry name" value="ABC_TM1"/>
    <property type="match status" value="1"/>
</dbReference>
<evidence type="ECO:0000256" key="2">
    <source>
        <dbReference type="ARBA" id="ARBA00022448"/>
    </source>
</evidence>
<feature type="transmembrane region" description="Helical" evidence="7">
    <location>
        <begin position="32"/>
        <end position="51"/>
    </location>
</feature>
<dbReference type="Pfam" id="PF00528">
    <property type="entry name" value="BPD_transp_1"/>
    <property type="match status" value="1"/>
</dbReference>
<evidence type="ECO:0000256" key="3">
    <source>
        <dbReference type="ARBA" id="ARBA00022475"/>
    </source>
</evidence>
<dbReference type="Proteomes" id="UP000627369">
    <property type="component" value="Unassembled WGS sequence"/>
</dbReference>
<keyword evidence="4 7" id="KW-0812">Transmembrane</keyword>
<sequence length="319" mass="35282">MSLLTIPKLAAVRAARVPAPAAGRRPRRESRWVAVAFVAPLVIYLVLFYAYPLVQNVVMSLHRFDRFSFVNGGAPFVGFDIYAEVASQPRFWDVVRQTAIFTAASILFQYVIGLVLAAFFHRGGFRMSATLRGLFLIPWLLPVIVSGTTWQWMMSPDTGVLNAFLGMFGADPVWWLNADNALLSVTIANIWLGVPFNLVILYSGLQNIPADLYEAAALDGADAWQQFWRITVPMLRPVTLITLLLGLVYTLKVVDIIWIMTSGTGSSQTLATWSYAMAFGKGTSSVIRYSEASAVGTILLVVALLFGFVYIAVQRKQED</sequence>
<accession>A0A919FZZ8</accession>
<keyword evidence="10" id="KW-1185">Reference proteome</keyword>
<keyword evidence="5 7" id="KW-1133">Transmembrane helix</keyword>
<keyword evidence="2 7" id="KW-0813">Transport</keyword>
<evidence type="ECO:0000256" key="1">
    <source>
        <dbReference type="ARBA" id="ARBA00004651"/>
    </source>
</evidence>
<feature type="transmembrane region" description="Helical" evidence="7">
    <location>
        <begin position="238"/>
        <end position="260"/>
    </location>
</feature>
<comment type="caution">
    <text evidence="9">The sequence shown here is derived from an EMBL/GenBank/DDBJ whole genome shotgun (WGS) entry which is preliminary data.</text>
</comment>